<name>A0ABW5R8L4_9BACL</name>
<evidence type="ECO:0000313" key="9">
    <source>
        <dbReference type="EMBL" id="MFD2671371.1"/>
    </source>
</evidence>
<evidence type="ECO:0000256" key="5">
    <source>
        <dbReference type="ARBA" id="ARBA00022692"/>
    </source>
</evidence>
<feature type="transmembrane region" description="Helical" evidence="8">
    <location>
        <begin position="12"/>
        <end position="32"/>
    </location>
</feature>
<dbReference type="Gene3D" id="1.20.1740.10">
    <property type="entry name" value="Amino acid/polyamine transporter I"/>
    <property type="match status" value="1"/>
</dbReference>
<keyword evidence="7 8" id="KW-0472">Membrane</keyword>
<protein>
    <submittedName>
        <fullName evidence="9">Endospore germination permease</fullName>
    </submittedName>
</protein>
<evidence type="ECO:0000256" key="1">
    <source>
        <dbReference type="ARBA" id="ARBA00004141"/>
    </source>
</evidence>
<dbReference type="NCBIfam" id="TIGR00912">
    <property type="entry name" value="2A0309"/>
    <property type="match status" value="1"/>
</dbReference>
<organism evidence="9 10">
    <name type="scientific">Marinicrinis sediminis</name>
    <dbReference type="NCBI Taxonomy" id="1652465"/>
    <lineage>
        <taxon>Bacteria</taxon>
        <taxon>Bacillati</taxon>
        <taxon>Bacillota</taxon>
        <taxon>Bacilli</taxon>
        <taxon>Bacillales</taxon>
        <taxon>Paenibacillaceae</taxon>
    </lineage>
</organism>
<gene>
    <name evidence="9" type="ORF">ACFSUC_07100</name>
</gene>
<comment type="subcellular location">
    <subcellularLocation>
        <location evidence="1">Membrane</location>
        <topology evidence="1">Multi-pass membrane protein</topology>
    </subcellularLocation>
</comment>
<evidence type="ECO:0000256" key="4">
    <source>
        <dbReference type="ARBA" id="ARBA00022544"/>
    </source>
</evidence>
<accession>A0ABW5R8L4</accession>
<dbReference type="PANTHER" id="PTHR34975">
    <property type="entry name" value="SPORE GERMINATION PROTEIN A2"/>
    <property type="match status" value="1"/>
</dbReference>
<feature type="transmembrane region" description="Helical" evidence="8">
    <location>
        <begin position="339"/>
        <end position="361"/>
    </location>
</feature>
<dbReference type="Proteomes" id="UP001597497">
    <property type="component" value="Unassembled WGS sequence"/>
</dbReference>
<keyword evidence="4" id="KW-0309">Germination</keyword>
<comment type="similarity">
    <text evidence="2">Belongs to the amino acid-polyamine-organocation (APC) superfamily. Spore germination protein (SGP) (TC 2.A.3.9) family.</text>
</comment>
<dbReference type="RefSeq" id="WP_379928829.1">
    <property type="nucleotide sequence ID" value="NZ_JBHUMM010000010.1"/>
</dbReference>
<feature type="transmembrane region" description="Helical" evidence="8">
    <location>
        <begin position="220"/>
        <end position="243"/>
    </location>
</feature>
<feature type="transmembrane region" description="Helical" evidence="8">
    <location>
        <begin position="190"/>
        <end position="208"/>
    </location>
</feature>
<proteinExistence type="inferred from homology"/>
<sequence>MTNQQNTIRISYSQFIILLFTFIVGASSLINASIVAEYARQDGWISSLIAQVIGVATVWLYVKLIRQHPGKHYPHMLDQVFGFWLGRAIALLYIFYLFAITAYLLRMIGDFVTIFVMPETPMEPIIILFLMFVLYCLLHGINVIARCAEILFPWIITLMGILLIFSMPILDLNNLQPMLEEGWRGVAKGLYPIVGIPYLDLVIFLYFIHHVEATYKIPRAMLWTTAIGGSLITLITSIILSVIGANYTGRQLFAGFMLARRIHIGEFLQRVEVIVGGFWILSMFIKICICYYALLIALKHVTGSREYTFFLVPSGIILVLLSLTIAPNTVYFKDMLTHSWTPLVLLYGIVFPLLTLGVGYFRKSSKKRRDWRCTSRS</sequence>
<comment type="caution">
    <text evidence="9">The sequence shown here is derived from an EMBL/GenBank/DDBJ whole genome shotgun (WGS) entry which is preliminary data.</text>
</comment>
<feature type="transmembrane region" description="Helical" evidence="8">
    <location>
        <begin position="307"/>
        <end position="327"/>
    </location>
</feature>
<evidence type="ECO:0000256" key="3">
    <source>
        <dbReference type="ARBA" id="ARBA00022448"/>
    </source>
</evidence>
<evidence type="ECO:0000256" key="8">
    <source>
        <dbReference type="SAM" id="Phobius"/>
    </source>
</evidence>
<feature type="transmembrane region" description="Helical" evidence="8">
    <location>
        <begin position="151"/>
        <end position="170"/>
    </location>
</feature>
<keyword evidence="10" id="KW-1185">Reference proteome</keyword>
<feature type="transmembrane region" description="Helical" evidence="8">
    <location>
        <begin position="83"/>
        <end position="105"/>
    </location>
</feature>
<keyword evidence="5 8" id="KW-0812">Transmembrane</keyword>
<feature type="transmembrane region" description="Helical" evidence="8">
    <location>
        <begin position="44"/>
        <end position="62"/>
    </location>
</feature>
<feature type="transmembrane region" description="Helical" evidence="8">
    <location>
        <begin position="125"/>
        <end position="144"/>
    </location>
</feature>
<dbReference type="EMBL" id="JBHUMM010000010">
    <property type="protein sequence ID" value="MFD2671371.1"/>
    <property type="molecule type" value="Genomic_DNA"/>
</dbReference>
<evidence type="ECO:0000313" key="10">
    <source>
        <dbReference type="Proteomes" id="UP001597497"/>
    </source>
</evidence>
<feature type="transmembrane region" description="Helical" evidence="8">
    <location>
        <begin position="273"/>
        <end position="295"/>
    </location>
</feature>
<dbReference type="InterPro" id="IPR004761">
    <property type="entry name" value="Spore_GerAB"/>
</dbReference>
<keyword evidence="3" id="KW-0813">Transport</keyword>
<evidence type="ECO:0000256" key="2">
    <source>
        <dbReference type="ARBA" id="ARBA00007998"/>
    </source>
</evidence>
<keyword evidence="6 8" id="KW-1133">Transmembrane helix</keyword>
<dbReference type="PANTHER" id="PTHR34975:SF2">
    <property type="entry name" value="SPORE GERMINATION PROTEIN A2"/>
    <property type="match status" value="1"/>
</dbReference>
<evidence type="ECO:0000256" key="7">
    <source>
        <dbReference type="ARBA" id="ARBA00023136"/>
    </source>
</evidence>
<evidence type="ECO:0000256" key="6">
    <source>
        <dbReference type="ARBA" id="ARBA00022989"/>
    </source>
</evidence>
<dbReference type="Pfam" id="PF03845">
    <property type="entry name" value="Spore_permease"/>
    <property type="match status" value="1"/>
</dbReference>
<reference evidence="10" key="1">
    <citation type="journal article" date="2019" name="Int. J. Syst. Evol. Microbiol.">
        <title>The Global Catalogue of Microorganisms (GCM) 10K type strain sequencing project: providing services to taxonomists for standard genome sequencing and annotation.</title>
        <authorList>
            <consortium name="The Broad Institute Genomics Platform"/>
            <consortium name="The Broad Institute Genome Sequencing Center for Infectious Disease"/>
            <person name="Wu L."/>
            <person name="Ma J."/>
        </authorList>
    </citation>
    <scope>NUCLEOTIDE SEQUENCE [LARGE SCALE GENOMIC DNA]</scope>
    <source>
        <strain evidence="10">KCTC 33676</strain>
    </source>
</reference>